<dbReference type="Proteomes" id="UP000202181">
    <property type="component" value="Segment"/>
</dbReference>
<evidence type="ECO:0000313" key="3">
    <source>
        <dbReference type="Proteomes" id="UP000202181"/>
    </source>
</evidence>
<name>A0A1B2I9W1_9CAUD</name>
<gene>
    <name evidence="2" type="ORF">ASESINO_9</name>
</gene>
<evidence type="ECO:0000313" key="2">
    <source>
        <dbReference type="EMBL" id="ANZ48032.1"/>
    </source>
</evidence>
<evidence type="ECO:0000256" key="1">
    <source>
        <dbReference type="SAM" id="MobiDB-lite"/>
    </source>
</evidence>
<sequence>MEELFRAFLYRMGTWLKDLKLWKLDTYWLSGCGTERHKPVLGRESSTQATSIVDEGQAPAH</sequence>
<dbReference type="KEGG" id="vg:29056959"/>
<organism evidence="2 3">
    <name type="scientific">Erwinia phage vB_EamM_Asesino</name>
    <dbReference type="NCBI Taxonomy" id="1883370"/>
    <lineage>
        <taxon>Viruses</taxon>
        <taxon>Duplodnaviria</taxon>
        <taxon>Heunggongvirae</taxon>
        <taxon>Uroviricota</taxon>
        <taxon>Caudoviricetes</taxon>
        <taxon>Chimalliviridae</taxon>
        <taxon>Erskinevirus</taxon>
        <taxon>Erskinevirus asesino</taxon>
    </lineage>
</organism>
<protein>
    <submittedName>
        <fullName evidence="2">Uncharacterized protein</fullName>
    </submittedName>
</protein>
<dbReference type="EMBL" id="KX397364">
    <property type="protein sequence ID" value="ANZ48032.1"/>
    <property type="molecule type" value="Genomic_DNA"/>
</dbReference>
<proteinExistence type="predicted"/>
<accession>A0A1B2I9W1</accession>
<dbReference type="RefSeq" id="YP_009290637.1">
    <property type="nucleotide sequence ID" value="NC_031107.2"/>
</dbReference>
<reference evidence="2" key="1">
    <citation type="submission" date="2016-06" db="EMBL/GenBank/DDBJ databases">
        <authorList>
            <person name="Berg J.A."/>
            <person name="Hyde J.R."/>
            <person name="Breakwell D.P."/>
            <person name="Hope S."/>
            <person name="Grose J.H."/>
        </authorList>
    </citation>
    <scope>NUCLEOTIDE SEQUENCE [LARGE SCALE GENOMIC DNA]</scope>
</reference>
<feature type="region of interest" description="Disordered" evidence="1">
    <location>
        <begin position="39"/>
        <end position="61"/>
    </location>
</feature>
<keyword evidence="3" id="KW-1185">Reference proteome</keyword>
<dbReference type="GeneID" id="29056959"/>